<sequence length="136" mass="14582">MTSHGPIGMTVNSFASVSLNPPLVLFSVSRASQLFPHITEADLFAINILSAAQAQISQQFAKPGFNRFGELEWRRGATGAPLLSGVLALLECRVSEVHEGGDHYIMVGRIVAASTDAAVSAPLLFFRGAYHEIADR</sequence>
<feature type="domain" description="Flavin reductase like" evidence="2">
    <location>
        <begin position="1"/>
        <end position="132"/>
    </location>
</feature>
<evidence type="ECO:0000313" key="4">
    <source>
        <dbReference type="Proteomes" id="UP000253303"/>
    </source>
</evidence>
<dbReference type="SMART" id="SM00903">
    <property type="entry name" value="Flavin_Reduct"/>
    <property type="match status" value="1"/>
</dbReference>
<name>A0A366LE90_9ACTN</name>
<dbReference type="PANTHER" id="PTHR30466">
    <property type="entry name" value="FLAVIN REDUCTASE"/>
    <property type="match status" value="1"/>
</dbReference>
<organism evidence="3 4">
    <name type="scientific">Spongiactinospora rosea</name>
    <dbReference type="NCBI Taxonomy" id="2248750"/>
    <lineage>
        <taxon>Bacteria</taxon>
        <taxon>Bacillati</taxon>
        <taxon>Actinomycetota</taxon>
        <taxon>Actinomycetes</taxon>
        <taxon>Streptosporangiales</taxon>
        <taxon>Streptosporangiaceae</taxon>
        <taxon>Spongiactinospora</taxon>
    </lineage>
</organism>
<dbReference type="GO" id="GO:0042602">
    <property type="term" value="F:riboflavin reductase (NADPH) activity"/>
    <property type="evidence" value="ECO:0007669"/>
    <property type="project" value="TreeGrafter"/>
</dbReference>
<dbReference type="SUPFAM" id="SSF50475">
    <property type="entry name" value="FMN-binding split barrel"/>
    <property type="match status" value="1"/>
</dbReference>
<evidence type="ECO:0000256" key="1">
    <source>
        <dbReference type="ARBA" id="ARBA00023002"/>
    </source>
</evidence>
<keyword evidence="4" id="KW-1185">Reference proteome</keyword>
<reference evidence="3 4" key="1">
    <citation type="submission" date="2018-06" db="EMBL/GenBank/DDBJ databases">
        <title>Sphaerisporangium craniellae sp. nov., isolated from a marine sponge in the South China Sea.</title>
        <authorList>
            <person name="Li L."/>
        </authorList>
    </citation>
    <scope>NUCLEOTIDE SEQUENCE [LARGE SCALE GENOMIC DNA]</scope>
    <source>
        <strain evidence="3 4">LHW63015</strain>
    </source>
</reference>
<accession>A0A366LE90</accession>
<dbReference type="AlphaFoldDB" id="A0A366LE90"/>
<proteinExistence type="predicted"/>
<evidence type="ECO:0000313" key="3">
    <source>
        <dbReference type="EMBL" id="RBQ12205.1"/>
    </source>
</evidence>
<gene>
    <name evidence="3" type="ORF">DP939_44150</name>
</gene>
<dbReference type="InterPro" id="IPR002563">
    <property type="entry name" value="Flavin_Rdtase-like_dom"/>
</dbReference>
<protein>
    <submittedName>
        <fullName evidence="3">Flavin reductase</fullName>
    </submittedName>
</protein>
<dbReference type="GO" id="GO:0010181">
    <property type="term" value="F:FMN binding"/>
    <property type="evidence" value="ECO:0007669"/>
    <property type="project" value="InterPro"/>
</dbReference>
<dbReference type="InterPro" id="IPR012349">
    <property type="entry name" value="Split_barrel_FMN-bd"/>
</dbReference>
<comment type="caution">
    <text evidence="3">The sequence shown here is derived from an EMBL/GenBank/DDBJ whole genome shotgun (WGS) entry which is preliminary data.</text>
</comment>
<dbReference type="EMBL" id="QMEY01000047">
    <property type="protein sequence ID" value="RBQ12205.1"/>
    <property type="molecule type" value="Genomic_DNA"/>
</dbReference>
<dbReference type="Pfam" id="PF01613">
    <property type="entry name" value="Flavin_Reduct"/>
    <property type="match status" value="1"/>
</dbReference>
<dbReference type="PANTHER" id="PTHR30466:SF1">
    <property type="entry name" value="FMN REDUCTASE (NADH) RUTF"/>
    <property type="match status" value="1"/>
</dbReference>
<dbReference type="Gene3D" id="2.30.110.10">
    <property type="entry name" value="Electron Transport, Fmn-binding Protein, Chain A"/>
    <property type="match status" value="1"/>
</dbReference>
<dbReference type="InterPro" id="IPR050268">
    <property type="entry name" value="NADH-dep_flavin_reductase"/>
</dbReference>
<dbReference type="OrthoDB" id="9792858at2"/>
<evidence type="ECO:0000259" key="2">
    <source>
        <dbReference type="SMART" id="SM00903"/>
    </source>
</evidence>
<keyword evidence="1" id="KW-0560">Oxidoreductase</keyword>
<dbReference type="Proteomes" id="UP000253303">
    <property type="component" value="Unassembled WGS sequence"/>
</dbReference>